<evidence type="ECO:0000313" key="2">
    <source>
        <dbReference type="Proteomes" id="UP001234989"/>
    </source>
</evidence>
<organism evidence="1 2">
    <name type="scientific">Solanum verrucosum</name>
    <dbReference type="NCBI Taxonomy" id="315347"/>
    <lineage>
        <taxon>Eukaryota</taxon>
        <taxon>Viridiplantae</taxon>
        <taxon>Streptophyta</taxon>
        <taxon>Embryophyta</taxon>
        <taxon>Tracheophyta</taxon>
        <taxon>Spermatophyta</taxon>
        <taxon>Magnoliopsida</taxon>
        <taxon>eudicotyledons</taxon>
        <taxon>Gunneridae</taxon>
        <taxon>Pentapetalae</taxon>
        <taxon>asterids</taxon>
        <taxon>lamiids</taxon>
        <taxon>Solanales</taxon>
        <taxon>Solanaceae</taxon>
        <taxon>Solanoideae</taxon>
        <taxon>Solaneae</taxon>
        <taxon>Solanum</taxon>
    </lineage>
</organism>
<name>A0AAF0PVU3_SOLVR</name>
<dbReference type="EMBL" id="CP133612">
    <property type="protein sequence ID" value="WMV09566.1"/>
    <property type="molecule type" value="Genomic_DNA"/>
</dbReference>
<gene>
    <name evidence="1" type="ORF">MTR67_002951</name>
</gene>
<dbReference type="Proteomes" id="UP001234989">
    <property type="component" value="Chromosome 1"/>
</dbReference>
<protein>
    <submittedName>
        <fullName evidence="1">Uncharacterized protein</fullName>
    </submittedName>
</protein>
<reference evidence="1" key="1">
    <citation type="submission" date="2023-08" db="EMBL/GenBank/DDBJ databases">
        <title>A de novo genome assembly of Solanum verrucosum Schlechtendal, a Mexican diploid species geographically isolated from the other diploid A-genome species in potato relatives.</title>
        <authorList>
            <person name="Hosaka K."/>
        </authorList>
    </citation>
    <scope>NUCLEOTIDE SEQUENCE</scope>
    <source>
        <tissue evidence="1">Young leaves</tissue>
    </source>
</reference>
<accession>A0AAF0PVU3</accession>
<proteinExistence type="predicted"/>
<sequence length="145" mass="16081">MLSLPQGSTFPPNNFMSPSVFPHMLDCLSAFYALVRCRTRVVKIHFPNDLVLELKISSAVPKGKANIIDDVFNRLSMGSTSHVEEGKTKLVKKVHRLACLGVYLLNSSEGGVVVMNEDDSSLVSQVKKKYNKNPILIELKANVHK</sequence>
<evidence type="ECO:0000313" key="1">
    <source>
        <dbReference type="EMBL" id="WMV09566.1"/>
    </source>
</evidence>
<keyword evidence="2" id="KW-1185">Reference proteome</keyword>
<dbReference type="AlphaFoldDB" id="A0AAF0PVU3"/>